<reference evidence="1 2" key="1">
    <citation type="submission" date="2020-02" db="EMBL/GenBank/DDBJ databases">
        <authorList>
            <person name="Kociolek L.K."/>
            <person name="Ozer E.A."/>
        </authorList>
    </citation>
    <scope>NUCLEOTIDE SEQUENCE [LARGE SCALE GENOMIC DNA]</scope>
    <source>
        <strain evidence="1 2">ATCC 14501</strain>
    </source>
</reference>
<protein>
    <submittedName>
        <fullName evidence="1">Uncharacterized protein</fullName>
    </submittedName>
</protein>
<proteinExistence type="predicted"/>
<accession>A0AAP9SF69</accession>
<evidence type="ECO:0000313" key="2">
    <source>
        <dbReference type="Proteomes" id="UP000503330"/>
    </source>
</evidence>
<organism evidence="1 2">
    <name type="scientific">Clostridium innocuum</name>
    <dbReference type="NCBI Taxonomy" id="1522"/>
    <lineage>
        <taxon>Bacteria</taxon>
        <taxon>Bacillati</taxon>
        <taxon>Bacillota</taxon>
        <taxon>Clostridia</taxon>
        <taxon>Eubacteriales</taxon>
        <taxon>Clostridiaceae</taxon>
        <taxon>Clostridium</taxon>
    </lineage>
</organism>
<gene>
    <name evidence="1" type="ORF">G4D54_15075</name>
</gene>
<dbReference type="RefSeq" id="WP_156346885.1">
    <property type="nucleotide sequence ID" value="NZ_BAAACC010000010.1"/>
</dbReference>
<sequence length="45" mass="5193">MNKEIRKHMTTLFQSKRKITLKGKLKAVWKLSIPAIPAQLTSIIM</sequence>
<dbReference type="AlphaFoldDB" id="A0AAP9SF69"/>
<evidence type="ECO:0000313" key="1">
    <source>
        <dbReference type="EMBL" id="QJA03667.1"/>
    </source>
</evidence>
<dbReference type="GeneID" id="61926886"/>
<dbReference type="Proteomes" id="UP000503330">
    <property type="component" value="Chromosome"/>
</dbReference>
<name>A0AAP9SF69_CLOIN</name>
<dbReference type="EMBL" id="CP048838">
    <property type="protein sequence ID" value="QJA03667.1"/>
    <property type="molecule type" value="Genomic_DNA"/>
</dbReference>